<evidence type="ECO:0000256" key="1">
    <source>
        <dbReference type="SAM" id="Phobius"/>
    </source>
</evidence>
<keyword evidence="3" id="KW-1185">Reference proteome</keyword>
<keyword evidence="1" id="KW-0472">Membrane</keyword>
<proteinExistence type="predicted"/>
<protein>
    <submittedName>
        <fullName evidence="2">DUF1499 domain-containing protein</fullName>
    </submittedName>
</protein>
<evidence type="ECO:0000313" key="3">
    <source>
        <dbReference type="Proteomes" id="UP000244817"/>
    </source>
</evidence>
<keyword evidence="1" id="KW-0812">Transmembrane</keyword>
<accession>A0A2T7G147</accession>
<dbReference type="InterPro" id="IPR010865">
    <property type="entry name" value="DUF1499"/>
</dbReference>
<evidence type="ECO:0000313" key="2">
    <source>
        <dbReference type="EMBL" id="PVA08120.1"/>
    </source>
</evidence>
<comment type="caution">
    <text evidence="2">The sequence shown here is derived from an EMBL/GenBank/DDBJ whole genome shotgun (WGS) entry which is preliminary data.</text>
</comment>
<sequence length="152" mass="16516">MLEYLIYIAVGLLVAVLALALYVRLAPLRAEAWHADTPPILKPGTYPGAGSHVVERRIDGDGRATLEQLDRIIRATPRTRAVAGSTEAGKITYVTRSAVMGFPDYTTVTLARAPDEATVALQIYGRLRFGRSDLGVNRKRIEGWLAQLDAAG</sequence>
<reference evidence="2 3" key="1">
    <citation type="submission" date="2018-04" db="EMBL/GenBank/DDBJ databases">
        <title>Pelagivirga bohaiensis gen. nov., sp. nov., a bacterium isolated from the Bohai Sea.</title>
        <authorList>
            <person name="Ji X."/>
        </authorList>
    </citation>
    <scope>NUCLEOTIDE SEQUENCE [LARGE SCALE GENOMIC DNA]</scope>
    <source>
        <strain evidence="2 3">BH-SD16</strain>
    </source>
</reference>
<dbReference type="Pfam" id="PF07386">
    <property type="entry name" value="DUF1499"/>
    <property type="match status" value="1"/>
</dbReference>
<keyword evidence="1" id="KW-1133">Transmembrane helix</keyword>
<dbReference type="Proteomes" id="UP000244817">
    <property type="component" value="Unassembled WGS sequence"/>
</dbReference>
<dbReference type="OrthoDB" id="8479024at2"/>
<name>A0A2T7G147_9RHOB</name>
<organism evidence="2 3">
    <name type="scientific">Thalassorhabdomicrobium marinisediminis</name>
    <dbReference type="NCBI Taxonomy" id="2170577"/>
    <lineage>
        <taxon>Bacteria</taxon>
        <taxon>Pseudomonadati</taxon>
        <taxon>Pseudomonadota</taxon>
        <taxon>Alphaproteobacteria</taxon>
        <taxon>Rhodobacterales</taxon>
        <taxon>Paracoccaceae</taxon>
        <taxon>Thalassorhabdomicrobium</taxon>
    </lineage>
</organism>
<feature type="transmembrane region" description="Helical" evidence="1">
    <location>
        <begin position="6"/>
        <end position="25"/>
    </location>
</feature>
<dbReference type="EMBL" id="QCYG01000001">
    <property type="protein sequence ID" value="PVA08120.1"/>
    <property type="molecule type" value="Genomic_DNA"/>
</dbReference>
<dbReference type="RefSeq" id="WP_108639274.1">
    <property type="nucleotide sequence ID" value="NZ_QCYG01000001.1"/>
</dbReference>
<gene>
    <name evidence="2" type="ORF">DC363_01075</name>
</gene>
<dbReference type="AlphaFoldDB" id="A0A2T7G147"/>